<accession>A0A5N5MDA0</accession>
<name>A0A5N5MDA0_9ROSI</name>
<keyword evidence="6" id="KW-1185">Reference proteome</keyword>
<dbReference type="InterPro" id="IPR010399">
    <property type="entry name" value="Tify_dom"/>
</dbReference>
<dbReference type="PANTHER" id="PTHR33077">
    <property type="entry name" value="PROTEIN TIFY 4A-RELATED-RELATED"/>
    <property type="match status" value="1"/>
</dbReference>
<evidence type="ECO:0000313" key="6">
    <source>
        <dbReference type="Proteomes" id="UP000326939"/>
    </source>
</evidence>
<keyword evidence="2" id="KW-1184">Jasmonic acid signaling pathway</keyword>
<dbReference type="SMART" id="SM00979">
    <property type="entry name" value="TIFY"/>
    <property type="match status" value="1"/>
</dbReference>
<comment type="similarity">
    <text evidence="1 2">Belongs to the TIFY/JAZ family.</text>
</comment>
<protein>
    <recommendedName>
        <fullName evidence="2">Protein TIFY</fullName>
    </recommendedName>
    <alternativeName>
        <fullName evidence="2">Jasmonate ZIM domain-containing protein</fullName>
    </alternativeName>
</protein>
<feature type="compositionally biased region" description="Polar residues" evidence="3">
    <location>
        <begin position="275"/>
        <end position="295"/>
    </location>
</feature>
<proteinExistence type="inferred from homology"/>
<gene>
    <name evidence="5" type="ORF">DKX38_010349</name>
</gene>
<comment type="subcellular location">
    <subcellularLocation>
        <location evidence="2">Nucleus</location>
    </subcellularLocation>
</comment>
<dbReference type="GO" id="GO:0031347">
    <property type="term" value="P:regulation of defense response"/>
    <property type="evidence" value="ECO:0007669"/>
    <property type="project" value="UniProtKB-UniRule"/>
</dbReference>
<dbReference type="GO" id="GO:0009611">
    <property type="term" value="P:response to wounding"/>
    <property type="evidence" value="ECO:0007669"/>
    <property type="project" value="UniProtKB-UniRule"/>
</dbReference>
<dbReference type="AlphaFoldDB" id="A0A5N5MDA0"/>
<evidence type="ECO:0000313" key="5">
    <source>
        <dbReference type="EMBL" id="KAB5553038.1"/>
    </source>
</evidence>
<feature type="region of interest" description="Disordered" evidence="3">
    <location>
        <begin position="274"/>
        <end position="299"/>
    </location>
</feature>
<dbReference type="GO" id="GO:2000022">
    <property type="term" value="P:regulation of jasmonic acid mediated signaling pathway"/>
    <property type="evidence" value="ECO:0007669"/>
    <property type="project" value="UniProtKB-UniRule"/>
</dbReference>
<organism evidence="5 6">
    <name type="scientific">Salix brachista</name>
    <dbReference type="NCBI Taxonomy" id="2182728"/>
    <lineage>
        <taxon>Eukaryota</taxon>
        <taxon>Viridiplantae</taxon>
        <taxon>Streptophyta</taxon>
        <taxon>Embryophyta</taxon>
        <taxon>Tracheophyta</taxon>
        <taxon>Spermatophyta</taxon>
        <taxon>Magnoliopsida</taxon>
        <taxon>eudicotyledons</taxon>
        <taxon>Gunneridae</taxon>
        <taxon>Pentapetalae</taxon>
        <taxon>rosids</taxon>
        <taxon>fabids</taxon>
        <taxon>Malpighiales</taxon>
        <taxon>Salicaceae</taxon>
        <taxon>Saliceae</taxon>
        <taxon>Salix</taxon>
    </lineage>
</organism>
<evidence type="ECO:0000256" key="3">
    <source>
        <dbReference type="SAM" id="MobiDB-lite"/>
    </source>
</evidence>
<sequence length="385" mass="42369">MIFVASDLVPMEVQSDSCKEMKLQDDIEVKKEQEVTNGCGENMVSCKEGADLLEKKEVHPLWTPSSSAVLGLRMLLDPFLPSPRSSCLINMIVNKCQIKWHLRVITVLYSKYVFVSVIFTLLSCGTVKFDFDGSWKSYFVIYFGSSDCLDQMICLIHCNLVELPFVLHLVWFVKPGDWKNGLELQLKTFLTYVLTPAFSYPGGYSPYKFGHGVISVEEWPATMASSGPNAAIPTLDQLTIFYGGSVVVFDAIPAEKVNEIMLIAAAAVKPVDMKNSGSPAGTPVLTRSPSMQSTAAPHAQAYSRQNSFCRMQAELPIARRHSLQRFFEKRRDRLVSKSPYPTSPEGKEAGTTKPGICAAPSPDAGCFGKSLASDELQPKVASNLA</sequence>
<comment type="function">
    <text evidence="2">Repressor of jasmonate responses.</text>
</comment>
<keyword evidence="2" id="KW-0539">Nucleus</keyword>
<dbReference type="GO" id="GO:0005634">
    <property type="term" value="C:nucleus"/>
    <property type="evidence" value="ECO:0007669"/>
    <property type="project" value="UniProtKB-SubCell"/>
</dbReference>
<dbReference type="InterPro" id="IPR018467">
    <property type="entry name" value="CCT_CS"/>
</dbReference>
<evidence type="ECO:0000259" key="4">
    <source>
        <dbReference type="PROSITE" id="PS51320"/>
    </source>
</evidence>
<dbReference type="Proteomes" id="UP000326939">
    <property type="component" value="Chromosome 6"/>
</dbReference>
<comment type="caution">
    <text evidence="5">The sequence shown here is derived from an EMBL/GenBank/DDBJ whole genome shotgun (WGS) entry which is preliminary data.</text>
</comment>
<dbReference type="InterPro" id="IPR040390">
    <property type="entry name" value="TIFY/JAZ"/>
</dbReference>
<evidence type="ECO:0000256" key="2">
    <source>
        <dbReference type="RuleBase" id="RU369065"/>
    </source>
</evidence>
<dbReference type="PANTHER" id="PTHR33077:SF61">
    <property type="entry name" value="PROTEIN TIFY 3A-RELATED"/>
    <property type="match status" value="1"/>
</dbReference>
<dbReference type="Pfam" id="PF06200">
    <property type="entry name" value="tify"/>
    <property type="match status" value="1"/>
</dbReference>
<dbReference type="EMBL" id="VDCV01000006">
    <property type="protein sequence ID" value="KAB5553038.1"/>
    <property type="molecule type" value="Genomic_DNA"/>
</dbReference>
<comment type="domain">
    <text evidence="2">The jas domain is required for interaction with COI1.</text>
</comment>
<feature type="domain" description="Tify" evidence="4">
    <location>
        <begin position="231"/>
        <end position="266"/>
    </location>
</feature>
<dbReference type="Pfam" id="PF09425">
    <property type="entry name" value="Jas_motif"/>
    <property type="match status" value="1"/>
</dbReference>
<reference evidence="6" key="1">
    <citation type="journal article" date="2019" name="Gigascience">
        <title>De novo genome assembly of the endangered Acer yangbiense, a plant species with extremely small populations endemic to Yunnan Province, China.</title>
        <authorList>
            <person name="Yang J."/>
            <person name="Wariss H.M."/>
            <person name="Tao L."/>
            <person name="Zhang R."/>
            <person name="Yun Q."/>
            <person name="Hollingsworth P."/>
            <person name="Dao Z."/>
            <person name="Luo G."/>
            <person name="Guo H."/>
            <person name="Ma Y."/>
            <person name="Sun W."/>
        </authorList>
    </citation>
    <scope>NUCLEOTIDE SEQUENCE [LARGE SCALE GENOMIC DNA]</scope>
    <source>
        <strain evidence="6">cv. br00</strain>
    </source>
</reference>
<dbReference type="PROSITE" id="PS51320">
    <property type="entry name" value="TIFY"/>
    <property type="match status" value="1"/>
</dbReference>
<evidence type="ECO:0000256" key="1">
    <source>
        <dbReference type="ARBA" id="ARBA00008614"/>
    </source>
</evidence>
<feature type="region of interest" description="Disordered" evidence="3">
    <location>
        <begin position="334"/>
        <end position="358"/>
    </location>
</feature>